<keyword evidence="3 5" id="KW-0808">Transferase</keyword>
<reference evidence="6" key="1">
    <citation type="journal article" date="2019" name="Int. J. Syst. Evol. Microbiol.">
        <title>The Global Catalogue of Microorganisms (GCM) 10K type strain sequencing project: providing services to taxonomists for standard genome sequencing and annotation.</title>
        <authorList>
            <consortium name="The Broad Institute Genomics Platform"/>
            <consortium name="The Broad Institute Genome Sequencing Center for Infectious Disease"/>
            <person name="Wu L."/>
            <person name="Ma J."/>
        </authorList>
    </citation>
    <scope>NUCLEOTIDE SEQUENCE [LARGE SCALE GENOMIC DNA]</scope>
    <source>
        <strain evidence="6">NCAIM B.01391</strain>
    </source>
</reference>
<dbReference type="PANTHER" id="PTHR43179:SF12">
    <property type="entry name" value="GALACTOFURANOSYLTRANSFERASE GLFT2"/>
    <property type="match status" value="1"/>
</dbReference>
<dbReference type="Pfam" id="PF00535">
    <property type="entry name" value="Glycos_transf_2"/>
    <property type="match status" value="1"/>
</dbReference>
<dbReference type="PANTHER" id="PTHR43179">
    <property type="entry name" value="RHAMNOSYLTRANSFERASE WBBL"/>
    <property type="match status" value="1"/>
</dbReference>
<dbReference type="EC" id="2.4.-.-" evidence="5"/>
<organism evidence="5 6">
    <name type="scientific">Bosea eneae</name>
    <dbReference type="NCBI Taxonomy" id="151454"/>
    <lineage>
        <taxon>Bacteria</taxon>
        <taxon>Pseudomonadati</taxon>
        <taxon>Pseudomonadota</taxon>
        <taxon>Alphaproteobacteria</taxon>
        <taxon>Hyphomicrobiales</taxon>
        <taxon>Boseaceae</taxon>
        <taxon>Bosea</taxon>
    </lineage>
</organism>
<protein>
    <submittedName>
        <fullName evidence="5">Glycosyltransferase</fullName>
        <ecNumber evidence="5">2.4.-.-</ecNumber>
    </submittedName>
</protein>
<evidence type="ECO:0000313" key="6">
    <source>
        <dbReference type="Proteomes" id="UP001596053"/>
    </source>
</evidence>
<keyword evidence="6" id="KW-1185">Reference proteome</keyword>
<feature type="domain" description="Glycosyltransferase 2-like" evidence="4">
    <location>
        <begin position="45"/>
        <end position="104"/>
    </location>
</feature>
<sequence>MRREAQACAGVVLYKPDPALLARQAEGLRGRTLFAFANGPFEAQALAALAPTDLRLIRSEENVGLGQGLNAVTKAALRDGFSHIMLLDQDSEPPSDLLDRLTARSVALEQEDKIAVLAPLLVPPAEGFYKPIRYERRGPARRDGLTALDFAPTSGSLLNLEAYAAVGPFRDDFFIAGIDVEWGFRAWARGWASYLATDLAMPHRWGEAASDEELGKPQILRHRPIRNYYYVRNVIATARLAHVPLRWRIRSCAGLAAQIGLLALKGSPGALTPVRIGLSDGMRGRFGPAPSSLD</sequence>
<dbReference type="Gene3D" id="3.90.550.10">
    <property type="entry name" value="Spore Coat Polysaccharide Biosynthesis Protein SpsA, Chain A"/>
    <property type="match status" value="1"/>
</dbReference>
<evidence type="ECO:0000259" key="4">
    <source>
        <dbReference type="Pfam" id="PF00535"/>
    </source>
</evidence>
<comment type="caution">
    <text evidence="5">The sequence shown here is derived from an EMBL/GenBank/DDBJ whole genome shotgun (WGS) entry which is preliminary data.</text>
</comment>
<dbReference type="SUPFAM" id="SSF53448">
    <property type="entry name" value="Nucleotide-diphospho-sugar transferases"/>
    <property type="match status" value="1"/>
</dbReference>
<keyword evidence="2 5" id="KW-0328">Glycosyltransferase</keyword>
<dbReference type="InterPro" id="IPR001173">
    <property type="entry name" value="Glyco_trans_2-like"/>
</dbReference>
<evidence type="ECO:0000256" key="2">
    <source>
        <dbReference type="ARBA" id="ARBA00022676"/>
    </source>
</evidence>
<evidence type="ECO:0000256" key="3">
    <source>
        <dbReference type="ARBA" id="ARBA00022679"/>
    </source>
</evidence>
<dbReference type="RefSeq" id="WP_377799065.1">
    <property type="nucleotide sequence ID" value="NZ_JBHSLW010000018.1"/>
</dbReference>
<accession>A0ABW0IU67</accession>
<evidence type="ECO:0000256" key="1">
    <source>
        <dbReference type="ARBA" id="ARBA00006739"/>
    </source>
</evidence>
<gene>
    <name evidence="5" type="ORF">ACFPOB_13955</name>
</gene>
<comment type="similarity">
    <text evidence="1">Belongs to the glycosyltransferase 2 family.</text>
</comment>
<proteinExistence type="inferred from homology"/>
<dbReference type="EMBL" id="JBHSLW010000018">
    <property type="protein sequence ID" value="MFC5420666.1"/>
    <property type="molecule type" value="Genomic_DNA"/>
</dbReference>
<dbReference type="Proteomes" id="UP001596053">
    <property type="component" value="Unassembled WGS sequence"/>
</dbReference>
<name>A0ABW0IU67_9HYPH</name>
<evidence type="ECO:0000313" key="5">
    <source>
        <dbReference type="EMBL" id="MFC5420666.1"/>
    </source>
</evidence>
<dbReference type="GO" id="GO:0016757">
    <property type="term" value="F:glycosyltransferase activity"/>
    <property type="evidence" value="ECO:0007669"/>
    <property type="project" value="UniProtKB-KW"/>
</dbReference>
<dbReference type="InterPro" id="IPR029044">
    <property type="entry name" value="Nucleotide-diphossugar_trans"/>
</dbReference>